<evidence type="ECO:0000313" key="4">
    <source>
        <dbReference type="Proteomes" id="UP000075320"/>
    </source>
</evidence>
<dbReference type="RefSeq" id="WP_061834340.1">
    <property type="nucleotide sequence ID" value="NZ_LUKE01000001.1"/>
</dbReference>
<proteinExistence type="predicted"/>
<feature type="signal peptide" evidence="2">
    <location>
        <begin position="1"/>
        <end position="19"/>
    </location>
</feature>
<reference evidence="3 4" key="1">
    <citation type="submission" date="2016-03" db="EMBL/GenBank/DDBJ databases">
        <authorList>
            <person name="Ploux O."/>
        </authorList>
    </citation>
    <scope>NUCLEOTIDE SEQUENCE [LARGE SCALE GENOMIC DNA]</scope>
    <source>
        <strain evidence="3 4">R0</strain>
    </source>
</reference>
<gene>
    <name evidence="3" type="ORF">AZI86_06885</name>
</gene>
<dbReference type="Proteomes" id="UP000075320">
    <property type="component" value="Unassembled WGS sequence"/>
</dbReference>
<keyword evidence="2" id="KW-0732">Signal</keyword>
<evidence type="ECO:0000313" key="3">
    <source>
        <dbReference type="EMBL" id="KYG66762.1"/>
    </source>
</evidence>
<feature type="region of interest" description="Disordered" evidence="1">
    <location>
        <begin position="285"/>
        <end position="304"/>
    </location>
</feature>
<dbReference type="AlphaFoldDB" id="A0A150WQK2"/>
<comment type="caution">
    <text evidence="3">The sequence shown here is derived from an EMBL/GenBank/DDBJ whole genome shotgun (WGS) entry which is preliminary data.</text>
</comment>
<feature type="chain" id="PRO_5007573163" evidence="2">
    <location>
        <begin position="20"/>
        <end position="679"/>
    </location>
</feature>
<dbReference type="OrthoDB" id="5288050at2"/>
<evidence type="ECO:0000256" key="2">
    <source>
        <dbReference type="SAM" id="SignalP"/>
    </source>
</evidence>
<accession>A0A150WQK2</accession>
<organism evidence="3 4">
    <name type="scientific">Bdellovibrio bacteriovorus</name>
    <dbReference type="NCBI Taxonomy" id="959"/>
    <lineage>
        <taxon>Bacteria</taxon>
        <taxon>Pseudomonadati</taxon>
        <taxon>Bdellovibrionota</taxon>
        <taxon>Bdellovibrionia</taxon>
        <taxon>Bdellovibrionales</taxon>
        <taxon>Pseudobdellovibrionaceae</taxon>
        <taxon>Bdellovibrio</taxon>
    </lineage>
</organism>
<keyword evidence="4" id="KW-1185">Reference proteome</keyword>
<name>A0A150WQK2_BDEBC</name>
<dbReference type="EMBL" id="LUKE01000001">
    <property type="protein sequence ID" value="KYG66762.1"/>
    <property type="molecule type" value="Genomic_DNA"/>
</dbReference>
<evidence type="ECO:0000256" key="1">
    <source>
        <dbReference type="SAM" id="MobiDB-lite"/>
    </source>
</evidence>
<protein>
    <submittedName>
        <fullName evidence="3">Uncharacterized protein</fullName>
    </submittedName>
</protein>
<sequence>MKMMLVLLVLVGGSPFAWANDLFYKPTDKITFTYEEFRKLSPEHQAQWIQELRNFNRNVDLIIDGQRLTAKKPKYWSFIENLNLKLKPANAGFCALTSAMLGPMEATAQDKSCFLRKYVRNQQPVVCVICKTNGLEILNKCALNDRKNPSNTANGILAEINSKESKDAKLTIGAELLTEQVDKINKEGHASIETKYLAPNPQAISGDKKPAGTESTTTVEKFPVAVKGDRVVKSTKTETIVTPPVVTSTDEKRELTADAIRASYERQAAAKAAITEKAASVSTERKETVTTAKGPRLPRAKQLGGTGKAEACQVSRRVTAGVREICMICPGDAVSGAKVCTAENSDSNKVAKNLISGFSKKDYEGSKVNIDEKSLTELVAVTKGEAADVSTETRNRLGIKGELSEGAVNFEAPILRRRVITETVTTGAAPLPVTKILPDNTVVDSKSVVEPGPLSTIEKRDENNKVIERVSNDPKVENFRRRNLQDVGDRDGNESIDTDELTRTDRLACIYAGWAVENVSKCSPISERSINDPSGKKITYSCKRDGQTSESTIYGSNEDGSTSVLCNPVIFGLLEGKPICIKTAKNATEICASLAPKADQALDFAKQNPKEYRSLTRRVELLCQSDVDKLREHFVKRGKPASQINNSIKDLSTTCQHLRTRMAQLMEANNNASPDAGTR</sequence>